<dbReference type="SUPFAM" id="SSF56091">
    <property type="entry name" value="DNA ligase/mRNA capping enzyme, catalytic domain"/>
    <property type="match status" value="1"/>
</dbReference>
<proteinExistence type="predicted"/>
<dbReference type="EMBL" id="PKRU02000001">
    <property type="protein sequence ID" value="RPD37809.1"/>
    <property type="molecule type" value="Genomic_DNA"/>
</dbReference>
<reference evidence="1 2" key="1">
    <citation type="submission" date="2018-11" db="EMBL/GenBank/DDBJ databases">
        <title>Genome Analysis of Haplotype D of Candidatus Liberibacter Solanacearum.</title>
        <authorList>
            <person name="Katsir L."/>
            <person name="Ruan Z."/>
            <person name="Santos Garcia D."/>
            <person name="Piasezky A."/>
            <person name="Jiang J."/>
            <person name="Sela N."/>
            <person name="Freilich S."/>
            <person name="Bahar O."/>
        </authorList>
    </citation>
    <scope>NUCLEOTIDE SEQUENCE [LARGE SCALE GENOMIC DNA]</scope>
    <source>
        <strain evidence="2">haplotype D1</strain>
    </source>
</reference>
<dbReference type="AlphaFoldDB" id="A0A424FNU4"/>
<gene>
    <name evidence="1" type="ORF">C0030_000030</name>
</gene>
<protein>
    <submittedName>
        <fullName evidence="1">DNA ligase</fullName>
    </submittedName>
</protein>
<evidence type="ECO:0000313" key="2">
    <source>
        <dbReference type="Proteomes" id="UP000236895"/>
    </source>
</evidence>
<dbReference type="Proteomes" id="UP000236895">
    <property type="component" value="Unassembled WGS sequence"/>
</dbReference>
<accession>A0A424FNU4</accession>
<comment type="caution">
    <text evidence="1">The sequence shown here is derived from an EMBL/GenBank/DDBJ whole genome shotgun (WGS) entry which is preliminary data.</text>
</comment>
<dbReference type="GO" id="GO:0016874">
    <property type="term" value="F:ligase activity"/>
    <property type="evidence" value="ECO:0007669"/>
    <property type="project" value="UniProtKB-KW"/>
</dbReference>
<organism evidence="1 2">
    <name type="scientific">Candidatus Liberibacter solanacearum</name>
    <dbReference type="NCBI Taxonomy" id="556287"/>
    <lineage>
        <taxon>Bacteria</taxon>
        <taxon>Pseudomonadati</taxon>
        <taxon>Pseudomonadota</taxon>
        <taxon>Alphaproteobacteria</taxon>
        <taxon>Hyphomicrobiales</taxon>
        <taxon>Rhizobiaceae</taxon>
        <taxon>Liberibacter</taxon>
    </lineage>
</organism>
<dbReference type="Gene3D" id="1.10.287.610">
    <property type="entry name" value="Helix hairpin bin"/>
    <property type="match status" value="1"/>
</dbReference>
<name>A0A424FNU4_9HYPH</name>
<keyword evidence="1" id="KW-0436">Ligase</keyword>
<sequence>MPMYEYESTMREIDISSTELKRLLLLEAQFLPTRNKLMVFLKKAKLVEKLSSLEAYVELDYLTKICLHHQKWYYRLSDPQIEDWIYDQLENRAKNILDIHPQCDNPKHPMNLVGC</sequence>
<evidence type="ECO:0000313" key="1">
    <source>
        <dbReference type="EMBL" id="RPD37809.1"/>
    </source>
</evidence>